<evidence type="ECO:0000313" key="3">
    <source>
        <dbReference type="Proteomes" id="UP000071561"/>
    </source>
</evidence>
<gene>
    <name evidence="2" type="ORF">AY601_1378</name>
</gene>
<dbReference type="KEGG" id="pcm:AY601_1378"/>
<reference evidence="2 3" key="1">
    <citation type="submission" date="2016-03" db="EMBL/GenBank/DDBJ databases">
        <title>Complete genome sequence of Pedobacter cryoconitis PAMC 27485.</title>
        <authorList>
            <person name="Lee J."/>
            <person name="Kim O.-S."/>
        </authorList>
    </citation>
    <scope>NUCLEOTIDE SEQUENCE [LARGE SCALE GENOMIC DNA]</scope>
    <source>
        <strain evidence="2 3">PAMC 27485</strain>
    </source>
</reference>
<dbReference type="Pfam" id="PF13449">
    <property type="entry name" value="Phytase-like"/>
    <property type="match status" value="1"/>
</dbReference>
<dbReference type="PANTHER" id="PTHR37957:SF1">
    <property type="entry name" value="PHYTASE-LIKE DOMAIN-CONTAINING PROTEIN"/>
    <property type="match status" value="1"/>
</dbReference>
<dbReference type="Proteomes" id="UP000071561">
    <property type="component" value="Chromosome"/>
</dbReference>
<dbReference type="EMBL" id="CP014504">
    <property type="protein sequence ID" value="AMP98295.1"/>
    <property type="molecule type" value="Genomic_DNA"/>
</dbReference>
<organism evidence="2 3">
    <name type="scientific">Pedobacter cryoconitis</name>
    <dbReference type="NCBI Taxonomy" id="188932"/>
    <lineage>
        <taxon>Bacteria</taxon>
        <taxon>Pseudomonadati</taxon>
        <taxon>Bacteroidota</taxon>
        <taxon>Sphingobacteriia</taxon>
        <taxon>Sphingobacteriales</taxon>
        <taxon>Sphingobacteriaceae</taxon>
        <taxon>Pedobacter</taxon>
    </lineage>
</organism>
<protein>
    <recommendedName>
        <fullName evidence="1">Phytase-like domain-containing protein</fullName>
    </recommendedName>
</protein>
<evidence type="ECO:0000313" key="2">
    <source>
        <dbReference type="EMBL" id="AMP98295.1"/>
    </source>
</evidence>
<feature type="domain" description="Phytase-like" evidence="1">
    <location>
        <begin position="59"/>
        <end position="375"/>
    </location>
</feature>
<dbReference type="RefSeq" id="WP_068398303.1">
    <property type="nucleotide sequence ID" value="NZ_CP014504.1"/>
</dbReference>
<accession>A0A127VAI0</accession>
<dbReference type="InterPro" id="IPR027372">
    <property type="entry name" value="Phytase-like_dom"/>
</dbReference>
<dbReference type="OrthoDB" id="9798539at2"/>
<name>A0A127VAI0_9SPHI</name>
<dbReference type="PROSITE" id="PS51257">
    <property type="entry name" value="PROKAR_LIPOPROTEIN"/>
    <property type="match status" value="1"/>
</dbReference>
<keyword evidence="3" id="KW-1185">Reference proteome</keyword>
<evidence type="ECO:0000259" key="1">
    <source>
        <dbReference type="Pfam" id="PF13449"/>
    </source>
</evidence>
<sequence>MLKREHYSKIAFALLISLAIGGCSVRKNVTPKQPVLASVTSLKYINTYVFPYNQQYKGTTVGGLSAIDFDPVKQVYYLISDDRSAINPARFYTAKISLSAAGINKVSMIAVNTLYQKDGSAYPKLSKNATRTTDPEAMRYNGLTGHLYWTSEGDRVMKHGDTILIDPTINIVSTHGKYADSIPLPDNLRMQRIESGPRRNGVLEGLTFADDFSTLYVNLEEPLYQDGPRAEVGVRNNAFVRIYQFELKTKKNVGQYAYELDPVALPPLKAGGEYVNGIPDILWLGNQRMLVTERSYSEGQPGTTIKVFLADLNGATNIIATKSLKENPASQPIQKKMLLNMDDLGIYIDNIEGATIGPVLPNGHQTVIFVADNNFNEKEQAQFMLFEVIP</sequence>
<dbReference type="AlphaFoldDB" id="A0A127VAI0"/>
<proteinExistence type="predicted"/>
<dbReference type="PATRIC" id="fig|188932.3.peg.1435"/>
<dbReference type="PANTHER" id="PTHR37957">
    <property type="entry name" value="BLR7070 PROTEIN"/>
    <property type="match status" value="1"/>
</dbReference>